<dbReference type="Gene3D" id="3.90.79.10">
    <property type="entry name" value="Nucleoside Triphosphate Pyrophosphohydrolase"/>
    <property type="match status" value="1"/>
</dbReference>
<dbReference type="Proteomes" id="UP000251842">
    <property type="component" value="Chromosome"/>
</dbReference>
<evidence type="ECO:0000259" key="1">
    <source>
        <dbReference type="PROSITE" id="PS51462"/>
    </source>
</evidence>
<dbReference type="Pfam" id="PF00293">
    <property type="entry name" value="NUDIX"/>
    <property type="match status" value="1"/>
</dbReference>
<sequence length="189" mass="21731">MQHRRMNTPWQITPRLDEWRRLHPDEDEATTTGFATLADEGHIAYTREREAGHFTASSWLVSADGRRTLLTHHRKLGRWLQLGGHADGDEDLANVALKEAEEESGLTDMRVEPAIFDLDRHWIPEHKGVPGHWHHDVRFVVQACGDEAFAVSEESLDLAWRDIEDVAADESMDPSLRRMARRWLARAAR</sequence>
<keyword evidence="2" id="KW-0378">Hydrolase</keyword>
<evidence type="ECO:0000313" key="3">
    <source>
        <dbReference type="Proteomes" id="UP000251842"/>
    </source>
</evidence>
<feature type="domain" description="Nudix hydrolase" evidence="1">
    <location>
        <begin position="51"/>
        <end position="185"/>
    </location>
</feature>
<protein>
    <submittedName>
        <fullName evidence="2">NUDIX hydrolase</fullName>
    </submittedName>
</protein>
<gene>
    <name evidence="2" type="ORF">DCD74_05230</name>
</gene>
<keyword evidence="3" id="KW-1185">Reference proteome</keyword>
<proteinExistence type="predicted"/>
<dbReference type="InterPro" id="IPR000086">
    <property type="entry name" value="NUDIX_hydrolase_dom"/>
</dbReference>
<dbReference type="SUPFAM" id="SSF55811">
    <property type="entry name" value="Nudix"/>
    <property type="match status" value="1"/>
</dbReference>
<organism evidence="2 3">
    <name type="scientific">Solilutibacter oculi</name>
    <dbReference type="NCBI Taxonomy" id="2698682"/>
    <lineage>
        <taxon>Bacteria</taxon>
        <taxon>Pseudomonadati</taxon>
        <taxon>Pseudomonadota</taxon>
        <taxon>Gammaproteobacteria</taxon>
        <taxon>Lysobacterales</taxon>
        <taxon>Lysobacteraceae</taxon>
        <taxon>Solilutibacter</taxon>
    </lineage>
</organism>
<dbReference type="GO" id="GO:0016787">
    <property type="term" value="F:hydrolase activity"/>
    <property type="evidence" value="ECO:0007669"/>
    <property type="project" value="UniProtKB-KW"/>
</dbReference>
<dbReference type="OrthoDB" id="129709at2"/>
<reference evidence="3" key="1">
    <citation type="submission" date="2018-05" db="EMBL/GenBank/DDBJ databases">
        <title>Luteimonas pekinense sp. nov., isolated from human Meibomian gland secretions, Beijing, China.</title>
        <authorList>
            <person name="Wen T."/>
            <person name="Bai H."/>
            <person name="Lv H."/>
        </authorList>
    </citation>
    <scope>NUCLEOTIDE SEQUENCE [LARGE SCALE GENOMIC DNA]</scope>
    <source>
        <strain evidence="3">83-4</strain>
    </source>
</reference>
<name>A0A344J569_9GAMM</name>
<evidence type="ECO:0000313" key="2">
    <source>
        <dbReference type="EMBL" id="AXA84179.1"/>
    </source>
</evidence>
<accession>A0A344J569</accession>
<dbReference type="CDD" id="cd03674">
    <property type="entry name" value="NUDIX_Hydrolase"/>
    <property type="match status" value="1"/>
</dbReference>
<dbReference type="AlphaFoldDB" id="A0A344J569"/>
<dbReference type="InterPro" id="IPR015797">
    <property type="entry name" value="NUDIX_hydrolase-like_dom_sf"/>
</dbReference>
<dbReference type="EMBL" id="CP029556">
    <property type="protein sequence ID" value="AXA84179.1"/>
    <property type="molecule type" value="Genomic_DNA"/>
</dbReference>
<dbReference type="KEGG" id="lue:DCD74_05230"/>
<dbReference type="PROSITE" id="PS51462">
    <property type="entry name" value="NUDIX"/>
    <property type="match status" value="1"/>
</dbReference>